<protein>
    <recommendedName>
        <fullName evidence="3">Solute-binding protein family 3/N-terminal domain-containing protein</fullName>
    </recommendedName>
</protein>
<sequence length="516" mass="57178">MGLLATLAPDAALAERLFGVVPQYSPSVSVQRWQPLFDHLSRQTGGEIRFITAPSVTTFEERVLAGHYDYVFLNPLLFQQARHKIGYRALARDEQALSGVLVVRRDGPASLAGLRGRIIAFPAPRALAATLMPRRDLRRAGIPHGVVYLGTHESVFRSVRQGEHVAGGGSRRTFELLPEAERAELRILHQTSPVVSHIFAVHPRVPPAEAERVRRTLLNLHLRSPGDKLLAGVGMKRLVFAREEEFASLEGLRFAQRPRRLDMHILPRLDPDATRRAMLPLATTLKQKLEIEVVLHVYPGMGEFDRALRAGRGPSLINANPLQAVRLIDARYEVIAQQLPAQSPQGMRSLIFVRQDSPYRALADLRGKRVAFGGDRNAFFASVVPRAMLDRAGLGGRYEAVYPGQAVSAVIQPLLDGTVEAAGAGSFILETEDIARQIKGKLRVLAESESFPGLAWLVGPDLDPELREEIRYHLLHYTVDVPGHEALRQAAAAHLRRADNRTFDVFRRYSPPASAP</sequence>
<accession>A0A1F6T8K1</accession>
<dbReference type="Pfam" id="PF12974">
    <property type="entry name" value="Phosphonate-bd"/>
    <property type="match status" value="2"/>
</dbReference>
<dbReference type="PANTHER" id="PTHR35841:SF1">
    <property type="entry name" value="PHOSPHONATES-BINDING PERIPLASMIC PROTEIN"/>
    <property type="match status" value="1"/>
</dbReference>
<reference evidence="1 2" key="1">
    <citation type="journal article" date="2016" name="Nat. Commun.">
        <title>Thousands of microbial genomes shed light on interconnected biogeochemical processes in an aquifer system.</title>
        <authorList>
            <person name="Anantharaman K."/>
            <person name="Brown C.T."/>
            <person name="Hug L.A."/>
            <person name="Sharon I."/>
            <person name="Castelle C.J."/>
            <person name="Probst A.J."/>
            <person name="Thomas B.C."/>
            <person name="Singh A."/>
            <person name="Wilkins M.J."/>
            <person name="Karaoz U."/>
            <person name="Brodie E.L."/>
            <person name="Williams K.H."/>
            <person name="Hubbard S.S."/>
            <person name="Banfield J.F."/>
        </authorList>
    </citation>
    <scope>NUCLEOTIDE SEQUENCE [LARGE SCALE GENOMIC DNA]</scope>
</reference>
<gene>
    <name evidence="1" type="ORF">A2140_08970</name>
</gene>
<name>A0A1F6T8K1_9PROT</name>
<dbReference type="Proteomes" id="UP000178379">
    <property type="component" value="Unassembled WGS sequence"/>
</dbReference>
<dbReference type="AlphaFoldDB" id="A0A1F6T8K1"/>
<evidence type="ECO:0000313" key="2">
    <source>
        <dbReference type="Proteomes" id="UP000178379"/>
    </source>
</evidence>
<organism evidence="1 2">
    <name type="scientific">Candidatus Muproteobacteria bacterium RBG_16_62_13</name>
    <dbReference type="NCBI Taxonomy" id="1817756"/>
    <lineage>
        <taxon>Bacteria</taxon>
        <taxon>Pseudomonadati</taxon>
        <taxon>Pseudomonadota</taxon>
        <taxon>Candidatus Muproteobacteria</taxon>
    </lineage>
</organism>
<proteinExistence type="predicted"/>
<evidence type="ECO:0008006" key="3">
    <source>
        <dbReference type="Google" id="ProtNLM"/>
    </source>
</evidence>
<dbReference type="EMBL" id="MFSQ01000012">
    <property type="protein sequence ID" value="OGI41438.1"/>
    <property type="molecule type" value="Genomic_DNA"/>
</dbReference>
<evidence type="ECO:0000313" key="1">
    <source>
        <dbReference type="EMBL" id="OGI41438.1"/>
    </source>
</evidence>
<dbReference type="Gene3D" id="3.40.190.10">
    <property type="entry name" value="Periplasmic binding protein-like II"/>
    <property type="match status" value="4"/>
</dbReference>
<dbReference type="PANTHER" id="PTHR35841">
    <property type="entry name" value="PHOSPHONATES-BINDING PERIPLASMIC PROTEIN"/>
    <property type="match status" value="1"/>
</dbReference>
<dbReference type="STRING" id="1817756.A2140_08970"/>
<comment type="caution">
    <text evidence="1">The sequence shown here is derived from an EMBL/GenBank/DDBJ whole genome shotgun (WGS) entry which is preliminary data.</text>
</comment>
<dbReference type="SUPFAM" id="SSF53850">
    <property type="entry name" value="Periplasmic binding protein-like II"/>
    <property type="match status" value="2"/>
</dbReference>